<accession>A0A6B0TV05</accession>
<dbReference type="Gene3D" id="3.40.50.300">
    <property type="entry name" value="P-loop containing nucleotide triphosphate hydrolases"/>
    <property type="match status" value="1"/>
</dbReference>
<dbReference type="Proteomes" id="UP000436016">
    <property type="component" value="Unassembled WGS sequence"/>
</dbReference>
<comment type="caution">
    <text evidence="2">The sequence shown here is derived from an EMBL/GenBank/DDBJ whole genome shotgun (WGS) entry which is preliminary data.</text>
</comment>
<gene>
    <name evidence="2" type="ORF">GSH16_14465</name>
</gene>
<dbReference type="AlphaFoldDB" id="A0A6B0TV05"/>
<name>A0A6B0TV05_9RHOB</name>
<dbReference type="SUPFAM" id="SSF52540">
    <property type="entry name" value="P-loop containing nucleoside triphosphate hydrolases"/>
    <property type="match status" value="1"/>
</dbReference>
<dbReference type="InterPro" id="IPR050678">
    <property type="entry name" value="DNA_Partitioning_ATPase"/>
</dbReference>
<keyword evidence="3" id="KW-1185">Reference proteome</keyword>
<dbReference type="Pfam" id="PF13614">
    <property type="entry name" value="AAA_31"/>
    <property type="match status" value="1"/>
</dbReference>
<dbReference type="CDD" id="cd02042">
    <property type="entry name" value="ParAB_family"/>
    <property type="match status" value="1"/>
</dbReference>
<dbReference type="InterPro" id="IPR027417">
    <property type="entry name" value="P-loop_NTPase"/>
</dbReference>
<dbReference type="InterPro" id="IPR025669">
    <property type="entry name" value="AAA_dom"/>
</dbReference>
<proteinExistence type="predicted"/>
<dbReference type="PANTHER" id="PTHR13696:SF52">
    <property type="entry name" value="PARA FAMILY PROTEIN CT_582"/>
    <property type="match status" value="1"/>
</dbReference>
<organism evidence="2 3">
    <name type="scientific">Oceanomicrobium pacificus</name>
    <dbReference type="NCBI Taxonomy" id="2692916"/>
    <lineage>
        <taxon>Bacteria</taxon>
        <taxon>Pseudomonadati</taxon>
        <taxon>Pseudomonadota</taxon>
        <taxon>Alphaproteobacteria</taxon>
        <taxon>Rhodobacterales</taxon>
        <taxon>Paracoccaceae</taxon>
        <taxon>Oceanomicrobium</taxon>
    </lineage>
</organism>
<evidence type="ECO:0000259" key="1">
    <source>
        <dbReference type="Pfam" id="PF13614"/>
    </source>
</evidence>
<dbReference type="RefSeq" id="WP_160856319.1">
    <property type="nucleotide sequence ID" value="NZ_WUWG01000007.1"/>
</dbReference>
<reference evidence="2 3" key="1">
    <citation type="submission" date="2019-12" db="EMBL/GenBank/DDBJ databases">
        <title>Strain KN286 was isolated from seawater, which was collected from Caroline Seamount in the tropical western Pacific.</title>
        <authorList>
            <person name="Wang Q."/>
        </authorList>
    </citation>
    <scope>NUCLEOTIDE SEQUENCE [LARGE SCALE GENOMIC DNA]</scope>
    <source>
        <strain evidence="2 3">KN286</strain>
    </source>
</reference>
<sequence>MYTHEDLSALQAQSLRMQSWIRRQTFSPEMEKTLRRFSSWEVSELIFGVNQSTFRGRLAADPSLPSGEVEPDGRQRWFSLEEINELRRRMKVNRRTLMPKRPAGKRAFRAAIANFKGGAGKSTVALHFAHAAALDGYRVLVVDFDPQATLSHSMGLTDVAEDHTVWGIMARDLVRETARMNDAPQGAESGTALPQRKLPASITDLGLGELRVADFIKPTAWPTIDIVPSCANAAFVEFASAQYRHLNPEWSFFAAVSRYLDALPDDAYDLIIFDCPPAIGYQSMNAVFAADLLYIPSGPGYWEYDSTTSFIGQLAEALEDLSDGFDGTFPAGKISLPKAFCDIRFLMTRYEPGNDLHKAMYDAFSKVFDGHVAEHPVEMTRAVEQSGRFLSSVYEIDYRDMTRETWRRARDTFDRAYQEFRDTILASWDKLEDEA</sequence>
<dbReference type="PANTHER" id="PTHR13696">
    <property type="entry name" value="P-LOOP CONTAINING NUCLEOSIDE TRIPHOSPHATE HYDROLASE"/>
    <property type="match status" value="1"/>
</dbReference>
<protein>
    <submittedName>
        <fullName evidence="2">AAA family ATPase</fullName>
    </submittedName>
</protein>
<dbReference type="EMBL" id="WUWG01000007">
    <property type="protein sequence ID" value="MXU66649.1"/>
    <property type="molecule type" value="Genomic_DNA"/>
</dbReference>
<evidence type="ECO:0000313" key="2">
    <source>
        <dbReference type="EMBL" id="MXU66649.1"/>
    </source>
</evidence>
<feature type="domain" description="AAA" evidence="1">
    <location>
        <begin position="111"/>
        <end position="311"/>
    </location>
</feature>
<evidence type="ECO:0000313" key="3">
    <source>
        <dbReference type="Proteomes" id="UP000436016"/>
    </source>
</evidence>